<dbReference type="PRINTS" id="PR01039">
    <property type="entry name" value="TRNASYNTHTRP"/>
</dbReference>
<dbReference type="Gene3D" id="3.40.50.620">
    <property type="entry name" value="HUPs"/>
    <property type="match status" value="1"/>
</dbReference>
<evidence type="ECO:0000256" key="8">
    <source>
        <dbReference type="HAMAP-Rule" id="MF_00140"/>
    </source>
</evidence>
<dbReference type="FunFam" id="1.10.240.10:FF:000005">
    <property type="entry name" value="Tryptophan--tRNA ligase"/>
    <property type="match status" value="1"/>
</dbReference>
<dbReference type="InterPro" id="IPR014729">
    <property type="entry name" value="Rossmann-like_a/b/a_fold"/>
</dbReference>
<dbReference type="CDD" id="cd00806">
    <property type="entry name" value="TrpRS_core"/>
    <property type="match status" value="1"/>
</dbReference>
<dbReference type="SUPFAM" id="SSF52374">
    <property type="entry name" value="Nucleotidylyl transferase"/>
    <property type="match status" value="1"/>
</dbReference>
<keyword evidence="11" id="KW-1185">Reference proteome</keyword>
<feature type="short sequence motif" description="'HIGH' region" evidence="8">
    <location>
        <begin position="9"/>
        <end position="17"/>
    </location>
</feature>
<gene>
    <name evidence="8 10" type="primary">trpS</name>
    <name evidence="10" type="ORF">Pan181_32930</name>
</gene>
<sequence length="323" mass="35727">MRVLSGIQPTGPFHWGNYFGAIQQYIELQDVADEAYYFIANLHALTTVRDKDLLKQYTLNGAIDLLALGLNPEKAVLFIQSDVPEVSELCWLLMTGTPMGLLERCVSYKDKLAKGLKADAGLFAYPVLQAADILAYDADIVPVGEDQLQHIEVCRDIAGSFNHHFGETFVMPKGKVLDQSARVPGTDGEKMSKSYGNTLAVFDDAKKQRKQIMRIQTDSRPMDEAKEPDGDVLYDLYKLVATEDEVAAMAATYRAGGFGYGEIKKALAEASERYWAEVRERREEYAAKPEVVREILAAGAEKARAKASVVLKRAQDACGVIGY</sequence>
<comment type="subcellular location">
    <subcellularLocation>
        <location evidence="8">Cytoplasm</location>
    </subcellularLocation>
</comment>
<dbReference type="PANTHER" id="PTHR43766:SF1">
    <property type="entry name" value="TRYPTOPHAN--TRNA LIGASE, MITOCHONDRIAL"/>
    <property type="match status" value="1"/>
</dbReference>
<feature type="binding site" evidence="8">
    <location>
        <position position="183"/>
    </location>
    <ligand>
        <name>ATP</name>
        <dbReference type="ChEBI" id="CHEBI:30616"/>
    </ligand>
</feature>
<name>A0A518AQS5_9BACT</name>
<keyword evidence="5 8" id="KW-0648">Protein biosynthesis</keyword>
<evidence type="ECO:0000313" key="10">
    <source>
        <dbReference type="EMBL" id="QDU57079.1"/>
    </source>
</evidence>
<keyword evidence="8" id="KW-0963">Cytoplasm</keyword>
<dbReference type="GO" id="GO:0005524">
    <property type="term" value="F:ATP binding"/>
    <property type="evidence" value="ECO:0007669"/>
    <property type="project" value="UniProtKB-UniRule"/>
</dbReference>
<evidence type="ECO:0000256" key="1">
    <source>
        <dbReference type="ARBA" id="ARBA00005594"/>
    </source>
</evidence>
<keyword evidence="6 8" id="KW-0030">Aminoacyl-tRNA synthetase</keyword>
<feature type="binding site" evidence="8">
    <location>
        <begin position="8"/>
        <end position="10"/>
    </location>
    <ligand>
        <name>ATP</name>
        <dbReference type="ChEBI" id="CHEBI:30616"/>
    </ligand>
</feature>
<evidence type="ECO:0000256" key="7">
    <source>
        <dbReference type="ARBA" id="ARBA00049929"/>
    </source>
</evidence>
<evidence type="ECO:0000313" key="11">
    <source>
        <dbReference type="Proteomes" id="UP000315750"/>
    </source>
</evidence>
<accession>A0A518AQS5</accession>
<keyword evidence="4 8" id="KW-0067">ATP-binding</keyword>
<evidence type="ECO:0000256" key="3">
    <source>
        <dbReference type="ARBA" id="ARBA00022741"/>
    </source>
</evidence>
<dbReference type="InterPro" id="IPR024109">
    <property type="entry name" value="Trp-tRNA-ligase_bac-type"/>
</dbReference>
<protein>
    <recommendedName>
        <fullName evidence="8">Tryptophan--tRNA ligase</fullName>
        <ecNumber evidence="8">6.1.1.2</ecNumber>
    </recommendedName>
    <alternativeName>
        <fullName evidence="8">Tryptophanyl-tRNA synthetase</fullName>
        <shortName evidence="8">TrpRS</shortName>
    </alternativeName>
</protein>
<dbReference type="NCBIfam" id="TIGR00233">
    <property type="entry name" value="trpS"/>
    <property type="match status" value="1"/>
</dbReference>
<dbReference type="Proteomes" id="UP000315750">
    <property type="component" value="Chromosome"/>
</dbReference>
<dbReference type="GO" id="GO:0005829">
    <property type="term" value="C:cytosol"/>
    <property type="evidence" value="ECO:0007669"/>
    <property type="project" value="TreeGrafter"/>
</dbReference>
<dbReference type="KEGG" id="amuc:Pan181_32930"/>
<dbReference type="RefSeq" id="WP_145247999.1">
    <property type="nucleotide sequence ID" value="NZ_CP036278.1"/>
</dbReference>
<dbReference type="Gene3D" id="1.10.240.10">
    <property type="entry name" value="Tyrosyl-Transfer RNA Synthetase"/>
    <property type="match status" value="1"/>
</dbReference>
<comment type="subunit">
    <text evidence="8">Homodimer.</text>
</comment>
<dbReference type="GO" id="GO:0006436">
    <property type="term" value="P:tryptophanyl-tRNA aminoacylation"/>
    <property type="evidence" value="ECO:0007669"/>
    <property type="project" value="UniProtKB-UniRule"/>
</dbReference>
<evidence type="ECO:0000256" key="5">
    <source>
        <dbReference type="ARBA" id="ARBA00022917"/>
    </source>
</evidence>
<feature type="binding site" evidence="8">
    <location>
        <position position="132"/>
    </location>
    <ligand>
        <name>L-tryptophan</name>
        <dbReference type="ChEBI" id="CHEBI:57912"/>
    </ligand>
</feature>
<feature type="binding site" evidence="8">
    <location>
        <begin position="190"/>
        <end position="194"/>
    </location>
    <ligand>
        <name>ATP</name>
        <dbReference type="ChEBI" id="CHEBI:30616"/>
    </ligand>
</feature>
<keyword evidence="3 8" id="KW-0547">Nucleotide-binding</keyword>
<dbReference type="OrthoDB" id="9801042at2"/>
<reference evidence="10 11" key="1">
    <citation type="submission" date="2019-02" db="EMBL/GenBank/DDBJ databases">
        <title>Deep-cultivation of Planctomycetes and their phenomic and genomic characterization uncovers novel biology.</title>
        <authorList>
            <person name="Wiegand S."/>
            <person name="Jogler M."/>
            <person name="Boedeker C."/>
            <person name="Pinto D."/>
            <person name="Vollmers J."/>
            <person name="Rivas-Marin E."/>
            <person name="Kohn T."/>
            <person name="Peeters S.H."/>
            <person name="Heuer A."/>
            <person name="Rast P."/>
            <person name="Oberbeckmann S."/>
            <person name="Bunk B."/>
            <person name="Jeske O."/>
            <person name="Meyerdierks A."/>
            <person name="Storesund J.E."/>
            <person name="Kallscheuer N."/>
            <person name="Luecker S."/>
            <person name="Lage O.M."/>
            <person name="Pohl T."/>
            <person name="Merkel B.J."/>
            <person name="Hornburger P."/>
            <person name="Mueller R.-W."/>
            <person name="Bruemmer F."/>
            <person name="Labrenz M."/>
            <person name="Spormann A.M."/>
            <person name="Op den Camp H."/>
            <person name="Overmann J."/>
            <person name="Amann R."/>
            <person name="Jetten M.S.M."/>
            <person name="Mascher T."/>
            <person name="Medema M.H."/>
            <person name="Devos D.P."/>
            <person name="Kaster A.-K."/>
            <person name="Ovreas L."/>
            <person name="Rohde M."/>
            <person name="Galperin M.Y."/>
            <person name="Jogler C."/>
        </authorList>
    </citation>
    <scope>NUCLEOTIDE SEQUENCE [LARGE SCALE GENOMIC DNA]</scope>
    <source>
        <strain evidence="10 11">Pan181</strain>
    </source>
</reference>
<dbReference type="InterPro" id="IPR002305">
    <property type="entry name" value="aa-tRNA-synth_Ic"/>
</dbReference>
<comment type="function">
    <text evidence="8">Catalyzes the attachment of tryptophan to tRNA(Trp).</text>
</comment>
<dbReference type="InterPro" id="IPR050203">
    <property type="entry name" value="Trp-tRNA_synthetase"/>
</dbReference>
<evidence type="ECO:0000256" key="6">
    <source>
        <dbReference type="ARBA" id="ARBA00023146"/>
    </source>
</evidence>
<evidence type="ECO:0000256" key="4">
    <source>
        <dbReference type="ARBA" id="ARBA00022840"/>
    </source>
</evidence>
<dbReference type="Pfam" id="PF00579">
    <property type="entry name" value="tRNA-synt_1b"/>
    <property type="match status" value="1"/>
</dbReference>
<feature type="binding site" evidence="8">
    <location>
        <begin position="144"/>
        <end position="146"/>
    </location>
    <ligand>
        <name>ATP</name>
        <dbReference type="ChEBI" id="CHEBI:30616"/>
    </ligand>
</feature>
<evidence type="ECO:0000256" key="9">
    <source>
        <dbReference type="RuleBase" id="RU363036"/>
    </source>
</evidence>
<organism evidence="10 11">
    <name type="scientific">Aeoliella mucimassa</name>
    <dbReference type="NCBI Taxonomy" id="2527972"/>
    <lineage>
        <taxon>Bacteria</taxon>
        <taxon>Pseudomonadati</taxon>
        <taxon>Planctomycetota</taxon>
        <taxon>Planctomycetia</taxon>
        <taxon>Pirellulales</taxon>
        <taxon>Lacipirellulaceae</taxon>
        <taxon>Aeoliella</taxon>
    </lineage>
</organism>
<feature type="short sequence motif" description="'KMSKS' region" evidence="8">
    <location>
        <begin position="190"/>
        <end position="194"/>
    </location>
</feature>
<feature type="binding site" evidence="8">
    <location>
        <begin position="16"/>
        <end position="17"/>
    </location>
    <ligand>
        <name>ATP</name>
        <dbReference type="ChEBI" id="CHEBI:30616"/>
    </ligand>
</feature>
<dbReference type="AlphaFoldDB" id="A0A518AQS5"/>
<dbReference type="HAMAP" id="MF_00140_B">
    <property type="entry name" value="Trp_tRNA_synth_B"/>
    <property type="match status" value="1"/>
</dbReference>
<proteinExistence type="inferred from homology"/>
<dbReference type="PANTHER" id="PTHR43766">
    <property type="entry name" value="TRYPTOPHAN--TRNA LIGASE, MITOCHONDRIAL"/>
    <property type="match status" value="1"/>
</dbReference>
<keyword evidence="2 8" id="KW-0436">Ligase</keyword>
<dbReference type="GO" id="GO:0004830">
    <property type="term" value="F:tryptophan-tRNA ligase activity"/>
    <property type="evidence" value="ECO:0007669"/>
    <property type="project" value="UniProtKB-UniRule"/>
</dbReference>
<dbReference type="InterPro" id="IPR002306">
    <property type="entry name" value="Trp-tRNA-ligase"/>
</dbReference>
<evidence type="ECO:0000256" key="2">
    <source>
        <dbReference type="ARBA" id="ARBA00022598"/>
    </source>
</evidence>
<dbReference type="EC" id="6.1.1.2" evidence="8"/>
<comment type="similarity">
    <text evidence="1 8 9">Belongs to the class-I aminoacyl-tRNA synthetase family.</text>
</comment>
<comment type="catalytic activity">
    <reaction evidence="7 8">
        <text>tRNA(Trp) + L-tryptophan + ATP = L-tryptophyl-tRNA(Trp) + AMP + diphosphate + H(+)</text>
        <dbReference type="Rhea" id="RHEA:24080"/>
        <dbReference type="Rhea" id="RHEA-COMP:9671"/>
        <dbReference type="Rhea" id="RHEA-COMP:9705"/>
        <dbReference type="ChEBI" id="CHEBI:15378"/>
        <dbReference type="ChEBI" id="CHEBI:30616"/>
        <dbReference type="ChEBI" id="CHEBI:33019"/>
        <dbReference type="ChEBI" id="CHEBI:57912"/>
        <dbReference type="ChEBI" id="CHEBI:78442"/>
        <dbReference type="ChEBI" id="CHEBI:78535"/>
        <dbReference type="ChEBI" id="CHEBI:456215"/>
        <dbReference type="EC" id="6.1.1.2"/>
    </reaction>
</comment>
<dbReference type="EMBL" id="CP036278">
    <property type="protein sequence ID" value="QDU57079.1"/>
    <property type="molecule type" value="Genomic_DNA"/>
</dbReference>